<name>A0A4V0YZ46_KTERU</name>
<protein>
    <recommendedName>
        <fullName evidence="5">DUF4878 domain-containing protein</fullName>
    </recommendedName>
</protein>
<dbReference type="EMBL" id="CP035758">
    <property type="protein sequence ID" value="QBD78451.1"/>
    <property type="molecule type" value="Genomic_DNA"/>
</dbReference>
<keyword evidence="4" id="KW-1185">Reference proteome</keyword>
<keyword evidence="2" id="KW-1133">Transmembrane helix</keyword>
<dbReference type="AlphaFoldDB" id="A0A4V0YZ46"/>
<accession>A0A4V0YZ46</accession>
<dbReference type="KEGG" id="kbs:EPA93_21615"/>
<sequence length="220" mass="23852">MQGRQDHSGELWEKPANKRTAELNGTGKHRTIPQRPPGMARIEHPPAKPRVARPQSQTSTPKKFRKQLLIITAIFFVCAAAAGIGSYMAYNLFQGISVSSGASTAAAGFLGAVSKSDYAQAYTYLGPAITLPTHQAQFIQQAQALDRCYGPVADYSEVANSATNQDNSQSFSYTLTRSKLKKPYQIRITLQQDRDSPNTWKIADYGNDLGPGASAPACKA</sequence>
<keyword evidence="2" id="KW-0472">Membrane</keyword>
<evidence type="ECO:0000256" key="1">
    <source>
        <dbReference type="SAM" id="MobiDB-lite"/>
    </source>
</evidence>
<feature type="region of interest" description="Disordered" evidence="1">
    <location>
        <begin position="1"/>
        <end position="60"/>
    </location>
</feature>
<keyword evidence="2" id="KW-0812">Transmembrane</keyword>
<evidence type="ECO:0000313" key="3">
    <source>
        <dbReference type="EMBL" id="QBD78451.1"/>
    </source>
</evidence>
<gene>
    <name evidence="3" type="ORF">EPA93_21615</name>
</gene>
<dbReference type="RefSeq" id="WP_129889504.1">
    <property type="nucleotide sequence ID" value="NZ_CP035758.1"/>
</dbReference>
<evidence type="ECO:0000256" key="2">
    <source>
        <dbReference type="SAM" id="Phobius"/>
    </source>
</evidence>
<dbReference type="Proteomes" id="UP000290365">
    <property type="component" value="Chromosome"/>
</dbReference>
<feature type="transmembrane region" description="Helical" evidence="2">
    <location>
        <begin position="68"/>
        <end position="90"/>
    </location>
</feature>
<evidence type="ECO:0008006" key="5">
    <source>
        <dbReference type="Google" id="ProtNLM"/>
    </source>
</evidence>
<dbReference type="OrthoDB" id="154127at2"/>
<organism evidence="3 4">
    <name type="scientific">Ktedonosporobacter rubrisoli</name>
    <dbReference type="NCBI Taxonomy" id="2509675"/>
    <lineage>
        <taxon>Bacteria</taxon>
        <taxon>Bacillati</taxon>
        <taxon>Chloroflexota</taxon>
        <taxon>Ktedonobacteria</taxon>
        <taxon>Ktedonobacterales</taxon>
        <taxon>Ktedonosporobacteraceae</taxon>
        <taxon>Ktedonosporobacter</taxon>
    </lineage>
</organism>
<proteinExistence type="predicted"/>
<reference evidence="3 4" key="1">
    <citation type="submission" date="2019-01" db="EMBL/GenBank/DDBJ databases">
        <title>Ktedonosporobacter rubrisoli SCAWS-G2.</title>
        <authorList>
            <person name="Huang Y."/>
            <person name="Yan B."/>
        </authorList>
    </citation>
    <scope>NUCLEOTIDE SEQUENCE [LARGE SCALE GENOMIC DNA]</scope>
    <source>
        <strain evidence="3 4">SCAWS-G2</strain>
    </source>
</reference>
<evidence type="ECO:0000313" key="4">
    <source>
        <dbReference type="Proteomes" id="UP000290365"/>
    </source>
</evidence>
<feature type="compositionally biased region" description="Basic and acidic residues" evidence="1">
    <location>
        <begin position="1"/>
        <end position="21"/>
    </location>
</feature>